<protein>
    <recommendedName>
        <fullName evidence="5">beta-glucosidase</fullName>
        <ecNumber evidence="5">3.2.1.21</ecNumber>
    </recommendedName>
</protein>
<evidence type="ECO:0000256" key="2">
    <source>
        <dbReference type="ARBA" id="ARBA00004613"/>
    </source>
</evidence>
<dbReference type="InterPro" id="IPR026891">
    <property type="entry name" value="Fn3-like"/>
</dbReference>
<accession>A0A9P8C2X7</accession>
<dbReference type="FunFam" id="2.60.40.10:FF:000757">
    <property type="entry name" value="Beta-glucosidase G"/>
    <property type="match status" value="1"/>
</dbReference>
<dbReference type="InterPro" id="IPR017853">
    <property type="entry name" value="GH"/>
</dbReference>
<evidence type="ECO:0000256" key="4">
    <source>
        <dbReference type="ARBA" id="ARBA00005336"/>
    </source>
</evidence>
<dbReference type="InterPro" id="IPR036881">
    <property type="entry name" value="Glyco_hydro_3_C_sf"/>
</dbReference>
<dbReference type="InterPro" id="IPR050288">
    <property type="entry name" value="Cellulose_deg_GH3"/>
</dbReference>
<dbReference type="InterPro" id="IPR002772">
    <property type="entry name" value="Glyco_hydro_3_C"/>
</dbReference>
<evidence type="ECO:0000256" key="13">
    <source>
        <dbReference type="ARBA" id="ARBA00023326"/>
    </source>
</evidence>
<dbReference type="GO" id="GO:0005576">
    <property type="term" value="C:extracellular region"/>
    <property type="evidence" value="ECO:0007669"/>
    <property type="project" value="UniProtKB-SubCell"/>
</dbReference>
<comment type="pathway">
    <text evidence="3">Glycan metabolism; cellulose degradation.</text>
</comment>
<dbReference type="Gene3D" id="3.20.20.300">
    <property type="entry name" value="Glycoside hydrolase, family 3, N-terminal domain"/>
    <property type="match status" value="1"/>
</dbReference>
<evidence type="ECO:0000256" key="6">
    <source>
        <dbReference type="ARBA" id="ARBA00022525"/>
    </source>
</evidence>
<dbReference type="PANTHER" id="PTHR42715">
    <property type="entry name" value="BETA-GLUCOSIDASE"/>
    <property type="match status" value="1"/>
</dbReference>
<evidence type="ECO:0000313" key="17">
    <source>
        <dbReference type="Proteomes" id="UP000824998"/>
    </source>
</evidence>
<organism evidence="16 17">
    <name type="scientific">Amylocarpus encephaloides</name>
    <dbReference type="NCBI Taxonomy" id="45428"/>
    <lineage>
        <taxon>Eukaryota</taxon>
        <taxon>Fungi</taxon>
        <taxon>Dikarya</taxon>
        <taxon>Ascomycota</taxon>
        <taxon>Pezizomycotina</taxon>
        <taxon>Leotiomycetes</taxon>
        <taxon>Helotiales</taxon>
        <taxon>Helotiales incertae sedis</taxon>
        <taxon>Amylocarpus</taxon>
    </lineage>
</organism>
<keyword evidence="8 16" id="KW-0378">Hydrolase</keyword>
<dbReference type="EC" id="3.2.1.21" evidence="5"/>
<dbReference type="FunFam" id="3.20.20.300:FF:000002">
    <property type="entry name" value="Probable beta-glucosidase"/>
    <property type="match status" value="1"/>
</dbReference>
<evidence type="ECO:0000256" key="5">
    <source>
        <dbReference type="ARBA" id="ARBA00012744"/>
    </source>
</evidence>
<dbReference type="Proteomes" id="UP000824998">
    <property type="component" value="Unassembled WGS sequence"/>
</dbReference>
<dbReference type="Gene3D" id="2.60.40.10">
    <property type="entry name" value="Immunoglobulins"/>
    <property type="match status" value="1"/>
</dbReference>
<dbReference type="Pfam" id="PF00933">
    <property type="entry name" value="Glyco_hydro_3"/>
    <property type="match status" value="1"/>
</dbReference>
<dbReference type="AlphaFoldDB" id="A0A9P8C2X7"/>
<proteinExistence type="inferred from homology"/>
<name>A0A9P8C2X7_9HELO</name>
<dbReference type="GO" id="GO:0030245">
    <property type="term" value="P:cellulose catabolic process"/>
    <property type="evidence" value="ECO:0007669"/>
    <property type="project" value="UniProtKB-KW"/>
</dbReference>
<evidence type="ECO:0000256" key="14">
    <source>
        <dbReference type="SAM" id="SignalP"/>
    </source>
</evidence>
<dbReference type="SUPFAM" id="SSF52279">
    <property type="entry name" value="Beta-D-glucan exohydrolase, C-terminal domain"/>
    <property type="match status" value="1"/>
</dbReference>
<keyword evidence="17" id="KW-1185">Reference proteome</keyword>
<dbReference type="OrthoDB" id="434at2759"/>
<dbReference type="Pfam" id="PF14310">
    <property type="entry name" value="Fn3-like"/>
    <property type="match status" value="1"/>
</dbReference>
<keyword evidence="10" id="KW-0325">Glycoprotein</keyword>
<dbReference type="FunFam" id="3.40.50.1700:FF:000003">
    <property type="entry name" value="Probable beta-glucosidase"/>
    <property type="match status" value="1"/>
</dbReference>
<dbReference type="Pfam" id="PF01915">
    <property type="entry name" value="Glyco_hydro_3_C"/>
    <property type="match status" value="1"/>
</dbReference>
<dbReference type="InterPro" id="IPR001764">
    <property type="entry name" value="Glyco_hydro_3_N"/>
</dbReference>
<keyword evidence="9" id="KW-0136">Cellulose degradation</keyword>
<evidence type="ECO:0000256" key="8">
    <source>
        <dbReference type="ARBA" id="ARBA00022801"/>
    </source>
</evidence>
<keyword evidence="7 14" id="KW-0732">Signal</keyword>
<evidence type="ECO:0000256" key="3">
    <source>
        <dbReference type="ARBA" id="ARBA00004987"/>
    </source>
</evidence>
<dbReference type="SUPFAM" id="SSF51445">
    <property type="entry name" value="(Trans)glycosidases"/>
    <property type="match status" value="1"/>
</dbReference>
<keyword evidence="11" id="KW-0119">Carbohydrate metabolism</keyword>
<feature type="signal peptide" evidence="14">
    <location>
        <begin position="1"/>
        <end position="16"/>
    </location>
</feature>
<dbReference type="Gene3D" id="3.40.50.1700">
    <property type="entry name" value="Glycoside hydrolase family 3 C-terminal domain"/>
    <property type="match status" value="1"/>
</dbReference>
<comment type="catalytic activity">
    <reaction evidence="1">
        <text>Hydrolysis of terminal, non-reducing beta-D-glucosyl residues with release of beta-D-glucose.</text>
        <dbReference type="EC" id="3.2.1.21"/>
    </reaction>
</comment>
<evidence type="ECO:0000256" key="10">
    <source>
        <dbReference type="ARBA" id="ARBA00023180"/>
    </source>
</evidence>
<feature type="chain" id="PRO_5040161727" description="beta-glucosidase" evidence="14">
    <location>
        <begin position="17"/>
        <end position="725"/>
    </location>
</feature>
<dbReference type="PANTHER" id="PTHR42715:SF28">
    <property type="entry name" value="BETA-GLUCOSIDASE L-RELATED"/>
    <property type="match status" value="1"/>
</dbReference>
<feature type="domain" description="Fibronectin type III-like" evidence="15">
    <location>
        <begin position="643"/>
        <end position="713"/>
    </location>
</feature>
<evidence type="ECO:0000256" key="1">
    <source>
        <dbReference type="ARBA" id="ARBA00000448"/>
    </source>
</evidence>
<dbReference type="InterPro" id="IPR036962">
    <property type="entry name" value="Glyco_hydro_3_N_sf"/>
</dbReference>
<evidence type="ECO:0000256" key="11">
    <source>
        <dbReference type="ARBA" id="ARBA00023277"/>
    </source>
</evidence>
<gene>
    <name evidence="16" type="ORF">BJ875DRAFT_117260</name>
</gene>
<evidence type="ECO:0000256" key="7">
    <source>
        <dbReference type="ARBA" id="ARBA00022729"/>
    </source>
</evidence>
<dbReference type="InterPro" id="IPR013783">
    <property type="entry name" value="Ig-like_fold"/>
</dbReference>
<dbReference type="EMBL" id="MU251600">
    <property type="protein sequence ID" value="KAG9231465.1"/>
    <property type="molecule type" value="Genomic_DNA"/>
</dbReference>
<comment type="subcellular location">
    <subcellularLocation>
        <location evidence="2">Secreted</location>
    </subcellularLocation>
</comment>
<keyword evidence="6" id="KW-0964">Secreted</keyword>
<reference evidence="16" key="1">
    <citation type="journal article" date="2021" name="IMA Fungus">
        <title>Genomic characterization of three marine fungi, including Emericellopsis atlantica sp. nov. with signatures of a generalist lifestyle and marine biomass degradation.</title>
        <authorList>
            <person name="Hagestad O.C."/>
            <person name="Hou L."/>
            <person name="Andersen J.H."/>
            <person name="Hansen E.H."/>
            <person name="Altermark B."/>
            <person name="Li C."/>
            <person name="Kuhnert E."/>
            <person name="Cox R.J."/>
            <person name="Crous P.W."/>
            <person name="Spatafora J.W."/>
            <person name="Lail K."/>
            <person name="Amirebrahimi M."/>
            <person name="Lipzen A."/>
            <person name="Pangilinan J."/>
            <person name="Andreopoulos W."/>
            <person name="Hayes R.D."/>
            <person name="Ng V."/>
            <person name="Grigoriev I.V."/>
            <person name="Jackson S.A."/>
            <person name="Sutton T.D.S."/>
            <person name="Dobson A.D.W."/>
            <person name="Rama T."/>
        </authorList>
    </citation>
    <scope>NUCLEOTIDE SEQUENCE</scope>
    <source>
        <strain evidence="16">TRa018bII</strain>
    </source>
</reference>
<comment type="similarity">
    <text evidence="4">Belongs to the glycosyl hydrolase 3 family.</text>
</comment>
<comment type="caution">
    <text evidence="16">The sequence shown here is derived from an EMBL/GenBank/DDBJ whole genome shotgun (WGS) entry which is preliminary data.</text>
</comment>
<evidence type="ECO:0000313" key="16">
    <source>
        <dbReference type="EMBL" id="KAG9231465.1"/>
    </source>
</evidence>
<sequence>MRNQFLFLAAASLVSAQGFSADWDAAYTKAKTALGKLSQNEKLGLVSGVGWGKGACAGNTAAANSIGYGGLCLQDGPLGVRDRTGITAFPPGIQAASTWDRDLIRQRGKGIGAQTKALGIHVILGPVAGPLGQFPEGGRNWEGFGNDPYLCGVSMEQTVGGIQEAGAQACAKHYIGNEQEKNRDTMNAVIDDRTFHELYLWPFAEAVRANVASIMCSYNKISGKWACENQQMLDAILKKELGFRGYVVTDWDAQHTTVDSANAGLDMTMPGSNYGGMNVLWNNGQLSNAVNNRQVPQARLDDMVTRILAAWYLTKQDSGYPRVVTGGSNVQTTADKNLAKAVARDGIVLLKNEDILPLVKPRSIAIIGSHAVSNPRGINSCGDMGCNTGALSMGWGSGTATLPYLSAPADAISSRARQEGSTVTTTASDNSYQGASAAQNADVAIVFITADSGEEYITVENNKGDRNDLNAWHAGNELVKAVANVNRNTIVVVHSVGPILLESFADLPNVKAIVWAGLPGQESGNALVEVLYGDVSPSGKLPYTIAKRASDYGTSIQATTDNFSEGLYIDYRYLDKNNIAPRYEFGFGLSYTTFNYTALSITSTATSGPATGATVPGGASSLFDTVATITATITNSGPVPGAEVAQLYLGLPSSAPATPVRQLRGFEKQMLQVGESASVTFELRRKDLSYWDVGGKRWVLPAGSFRVEVGGSSRDLRLSGMMTVA</sequence>
<evidence type="ECO:0000256" key="12">
    <source>
        <dbReference type="ARBA" id="ARBA00023295"/>
    </source>
</evidence>
<dbReference type="PRINTS" id="PR00133">
    <property type="entry name" value="GLHYDRLASE3"/>
</dbReference>
<dbReference type="GO" id="GO:0008422">
    <property type="term" value="F:beta-glucosidase activity"/>
    <property type="evidence" value="ECO:0007669"/>
    <property type="project" value="UniProtKB-EC"/>
</dbReference>
<evidence type="ECO:0000259" key="15">
    <source>
        <dbReference type="SMART" id="SM01217"/>
    </source>
</evidence>
<keyword evidence="13" id="KW-0624">Polysaccharide degradation</keyword>
<evidence type="ECO:0000256" key="9">
    <source>
        <dbReference type="ARBA" id="ARBA00023001"/>
    </source>
</evidence>
<keyword evidence="12" id="KW-0326">Glycosidase</keyword>
<dbReference type="SMART" id="SM01217">
    <property type="entry name" value="Fn3_like"/>
    <property type="match status" value="1"/>
</dbReference>